<protein>
    <submittedName>
        <fullName evidence="3">Spore maturation protein SpmA</fullName>
    </submittedName>
</protein>
<keyword evidence="1" id="KW-1133">Transmembrane helix</keyword>
<evidence type="ECO:0000313" key="3">
    <source>
        <dbReference type="EMBL" id="TDQ77254.1"/>
    </source>
</evidence>
<accession>A0A4V3DDM1</accession>
<feature type="transmembrane region" description="Helical" evidence="1">
    <location>
        <begin position="56"/>
        <end position="75"/>
    </location>
</feature>
<feature type="transmembrane region" description="Helical" evidence="1">
    <location>
        <begin position="223"/>
        <end position="244"/>
    </location>
</feature>
<feature type="transmembrane region" description="Helical" evidence="1">
    <location>
        <begin position="439"/>
        <end position="459"/>
    </location>
</feature>
<dbReference type="InterPro" id="IPR052549">
    <property type="entry name" value="SpmB"/>
</dbReference>
<feature type="transmembrane region" description="Helical" evidence="1">
    <location>
        <begin position="191"/>
        <end position="211"/>
    </location>
</feature>
<feature type="transmembrane region" description="Helical" evidence="1">
    <location>
        <begin position="95"/>
        <end position="113"/>
    </location>
</feature>
<feature type="transmembrane region" description="Helical" evidence="1">
    <location>
        <begin position="256"/>
        <end position="274"/>
    </location>
</feature>
<keyword evidence="4" id="KW-1185">Reference proteome</keyword>
<gene>
    <name evidence="3" type="ORF">CLV99_2655</name>
</gene>
<evidence type="ECO:0000259" key="2">
    <source>
        <dbReference type="Pfam" id="PF07670"/>
    </source>
</evidence>
<proteinExistence type="predicted"/>
<evidence type="ECO:0000313" key="4">
    <source>
        <dbReference type="Proteomes" id="UP000295292"/>
    </source>
</evidence>
<dbReference type="PANTHER" id="PTHR35793">
    <property type="entry name" value="INNER MEMBRANE PROTEIN YJIG"/>
    <property type="match status" value="1"/>
</dbReference>
<dbReference type="Pfam" id="PF07670">
    <property type="entry name" value="Gate"/>
    <property type="match status" value="2"/>
</dbReference>
<keyword evidence="1" id="KW-0472">Membrane</keyword>
<dbReference type="InterPro" id="IPR011642">
    <property type="entry name" value="Gate_dom"/>
</dbReference>
<dbReference type="Proteomes" id="UP000295292">
    <property type="component" value="Unassembled WGS sequence"/>
</dbReference>
<feature type="domain" description="Nucleoside transporter/FeoB GTPase Gate" evidence="2">
    <location>
        <begin position="100"/>
        <end position="208"/>
    </location>
</feature>
<reference evidence="3 4" key="1">
    <citation type="submission" date="2019-03" db="EMBL/GenBank/DDBJ databases">
        <title>Genomic Encyclopedia of Archaeal and Bacterial Type Strains, Phase II (KMG-II): from individual species to whole genera.</title>
        <authorList>
            <person name="Goeker M."/>
        </authorList>
    </citation>
    <scope>NUCLEOTIDE SEQUENCE [LARGE SCALE GENOMIC DNA]</scope>
    <source>
        <strain evidence="3 4">DSM 28353</strain>
    </source>
</reference>
<name>A0A4V3DDM1_9SPHI</name>
<sequence length="460" mass="49748">MSAKGKCHNSSAQRRLRTYAKFFSETKLGASKSFLEESFINLTFTIKINNYMALNYVWVSFFLITFVVALIKLIGGDTEVFQNIVKSLFDSAANGATISLGLIGMMTFALGIMKIGEKGGMIAVFARIVGPFFNKLFPEIPKNHPALGSILMNFSANALGLDNAATPLGLKAMKELQELNPQKDTASNAQIMFIVLNASSLTLLPISIMAYRQEAGAAQPSDVFLPILIATFFSTLAALIMVSIYQKINLFNKTILLYLGSLSVAIGGLLYYFSTLQQEQIEVISSVVGNLTLFSLFVSFIALAFYKKINVYDAFIEGAKEGFSVAVNIIPYLVAILVAIAVFRASGTMDYLVDGISYLIAKLGFDTSFVEALPVAFMKPLSGSGARGLMVDLMAAKGADEFASRVACVIQGSTETTFYVLAVYFGSVAIKNTRHALPCALIAEFIGVIAAIIVAYIFFG</sequence>
<comment type="caution">
    <text evidence="3">The sequence shown here is derived from an EMBL/GenBank/DDBJ whole genome shotgun (WGS) entry which is preliminary data.</text>
</comment>
<dbReference type="AlphaFoldDB" id="A0A4V3DDM1"/>
<evidence type="ECO:0000256" key="1">
    <source>
        <dbReference type="SAM" id="Phobius"/>
    </source>
</evidence>
<organism evidence="3 4">
    <name type="scientific">Sphingobacterium yanglingense</name>
    <dbReference type="NCBI Taxonomy" id="1437280"/>
    <lineage>
        <taxon>Bacteria</taxon>
        <taxon>Pseudomonadati</taxon>
        <taxon>Bacteroidota</taxon>
        <taxon>Sphingobacteriia</taxon>
        <taxon>Sphingobacteriales</taxon>
        <taxon>Sphingobacteriaceae</taxon>
        <taxon>Sphingobacterium</taxon>
    </lineage>
</organism>
<dbReference type="InterPro" id="IPR011415">
    <property type="entry name" value="SpmA_SpmB"/>
</dbReference>
<feature type="transmembrane region" description="Helical" evidence="1">
    <location>
        <begin position="286"/>
        <end position="305"/>
    </location>
</feature>
<dbReference type="GO" id="GO:0005886">
    <property type="term" value="C:plasma membrane"/>
    <property type="evidence" value="ECO:0007669"/>
    <property type="project" value="TreeGrafter"/>
</dbReference>
<dbReference type="PANTHER" id="PTHR35793:SF2">
    <property type="entry name" value="INNER MEMBRANE PROTEIN YJIG"/>
    <property type="match status" value="1"/>
</dbReference>
<dbReference type="PIRSF" id="PIRSF036542">
    <property type="entry name" value="SpmA_SpmB"/>
    <property type="match status" value="1"/>
</dbReference>
<feature type="domain" description="Nucleoside transporter/FeoB GTPase Gate" evidence="2">
    <location>
        <begin position="327"/>
        <end position="430"/>
    </location>
</feature>
<dbReference type="EMBL" id="SNYV01000014">
    <property type="protein sequence ID" value="TDQ77254.1"/>
    <property type="molecule type" value="Genomic_DNA"/>
</dbReference>
<feature type="transmembrane region" description="Helical" evidence="1">
    <location>
        <begin position="325"/>
        <end position="343"/>
    </location>
</feature>
<keyword evidence="1" id="KW-0812">Transmembrane</keyword>